<proteinExistence type="predicted"/>
<organism evidence="2">
    <name type="scientific">Camponotus floridanus</name>
    <name type="common">Florida carpenter ant</name>
    <dbReference type="NCBI Taxonomy" id="104421"/>
    <lineage>
        <taxon>Eukaryota</taxon>
        <taxon>Metazoa</taxon>
        <taxon>Ecdysozoa</taxon>
        <taxon>Arthropoda</taxon>
        <taxon>Hexapoda</taxon>
        <taxon>Insecta</taxon>
        <taxon>Pterygota</taxon>
        <taxon>Neoptera</taxon>
        <taxon>Endopterygota</taxon>
        <taxon>Hymenoptera</taxon>
        <taxon>Apocrita</taxon>
        <taxon>Aculeata</taxon>
        <taxon>Formicoidea</taxon>
        <taxon>Formicidae</taxon>
        <taxon>Formicinae</taxon>
        <taxon>Camponotus</taxon>
    </lineage>
</organism>
<evidence type="ECO:0000313" key="1">
    <source>
        <dbReference type="EMBL" id="EFN67370.1"/>
    </source>
</evidence>
<sequence length="262" mass="29375">MAMLVSSLNDALRSHYGGDDLSPSHPLPPFLVSAASSSPSSIRSITSRFEQFYSQNTFLIRDNVTPIDPLILAQRFCYILFHWIYLSSRRTTYVLASKDNSGSCITPFTIRSLVMSKSRGITRVSGKWDFRRASGHRANPTGPRIPRGTVTRNKGFRECLLIMRRAAEYANIVKAYADVCAFVDVERAYNGDEGGGSKSKLNIEESISDALDRLRHDLILEQYIWERLKGRVMPVILGISPASEHLRKGRELGGVESSGFRR</sequence>
<keyword evidence="2" id="KW-1185">Reference proteome</keyword>
<gene>
    <name evidence="1" type="ORF">EAG_04832</name>
</gene>
<dbReference type="AlphaFoldDB" id="E2AGV7"/>
<dbReference type="EMBL" id="GL439408">
    <property type="protein sequence ID" value="EFN67370.1"/>
    <property type="molecule type" value="Genomic_DNA"/>
</dbReference>
<name>E2AGV7_CAMFO</name>
<accession>E2AGV7</accession>
<dbReference type="Proteomes" id="UP000000311">
    <property type="component" value="Unassembled WGS sequence"/>
</dbReference>
<dbReference type="InParanoid" id="E2AGV7"/>
<reference evidence="1 2" key="1">
    <citation type="journal article" date="2010" name="Science">
        <title>Genomic comparison of the ants Camponotus floridanus and Harpegnathos saltator.</title>
        <authorList>
            <person name="Bonasio R."/>
            <person name="Zhang G."/>
            <person name="Ye C."/>
            <person name="Mutti N.S."/>
            <person name="Fang X."/>
            <person name="Qin N."/>
            <person name="Donahue G."/>
            <person name="Yang P."/>
            <person name="Li Q."/>
            <person name="Li C."/>
            <person name="Zhang P."/>
            <person name="Huang Z."/>
            <person name="Berger S.L."/>
            <person name="Reinberg D."/>
            <person name="Wang J."/>
            <person name="Liebig J."/>
        </authorList>
    </citation>
    <scope>NUCLEOTIDE SEQUENCE [LARGE SCALE GENOMIC DNA]</scope>
    <source>
        <strain evidence="2">C129</strain>
    </source>
</reference>
<evidence type="ECO:0000313" key="2">
    <source>
        <dbReference type="Proteomes" id="UP000000311"/>
    </source>
</evidence>
<protein>
    <submittedName>
        <fullName evidence="1">Uncharacterized protein</fullName>
    </submittedName>
</protein>